<name>A0ABU8MAN3_9PSEU</name>
<organism evidence="1 2">
    <name type="scientific">Actinomycetospora flava</name>
    <dbReference type="NCBI Taxonomy" id="3129232"/>
    <lineage>
        <taxon>Bacteria</taxon>
        <taxon>Bacillati</taxon>
        <taxon>Actinomycetota</taxon>
        <taxon>Actinomycetes</taxon>
        <taxon>Pseudonocardiales</taxon>
        <taxon>Pseudonocardiaceae</taxon>
        <taxon>Actinomycetospora</taxon>
    </lineage>
</organism>
<comment type="caution">
    <text evidence="1">The sequence shown here is derived from an EMBL/GenBank/DDBJ whole genome shotgun (WGS) entry which is preliminary data.</text>
</comment>
<evidence type="ECO:0000313" key="2">
    <source>
        <dbReference type="Proteomes" id="UP001369736"/>
    </source>
</evidence>
<keyword evidence="2" id="KW-1185">Reference proteome</keyword>
<protein>
    <submittedName>
        <fullName evidence="1">Uncharacterized protein</fullName>
    </submittedName>
</protein>
<evidence type="ECO:0000313" key="1">
    <source>
        <dbReference type="EMBL" id="MEJ2864363.1"/>
    </source>
</evidence>
<accession>A0ABU8MAN3</accession>
<dbReference type="RefSeq" id="WP_337705721.1">
    <property type="nucleotide sequence ID" value="NZ_JBBEGM010000011.1"/>
</dbReference>
<proteinExistence type="predicted"/>
<dbReference type="EMBL" id="JBBEGM010000011">
    <property type="protein sequence ID" value="MEJ2864363.1"/>
    <property type="molecule type" value="Genomic_DNA"/>
</dbReference>
<gene>
    <name evidence="1" type="ORF">WCD58_24610</name>
</gene>
<sequence length="77" mass="8653">MSVVNARETSTGRLARWGVGVFPGDIPQYRNRVDGLGLDSDGKRLIRLFVEPLMWECRAPREWPADAAARASLNARR</sequence>
<reference evidence="1 2" key="1">
    <citation type="submission" date="2024-03" db="EMBL/GenBank/DDBJ databases">
        <title>Actinomycetospora sp. OC33-EN07, a novel actinomycete isolated from wild orchid (Aerides multiflora).</title>
        <authorList>
            <person name="Suriyachadkun C."/>
        </authorList>
    </citation>
    <scope>NUCLEOTIDE SEQUENCE [LARGE SCALE GENOMIC DNA]</scope>
    <source>
        <strain evidence="1 2">OC33-EN07</strain>
    </source>
</reference>
<dbReference type="Proteomes" id="UP001369736">
    <property type="component" value="Unassembled WGS sequence"/>
</dbReference>